<evidence type="ECO:0000256" key="2">
    <source>
        <dbReference type="ARBA" id="ARBA00022729"/>
    </source>
</evidence>
<sequence length="423" mass="42871">MLGIVPFTWSGPRTSVRRNPGCPQAPRHARGVMSFAGFLRSTLVLGALALAGCAAPVAGPGAGGGAVDPEQPVRVALLVPLGSTDSQREALGQSLVNAAQMARADLQNVDLELSVYATAGEAAAAENAARTALEEGADVVLGPLFSAATAQVAPLAAAQGLTVLSLSNTPDVAGGNVYILGNTFESTARRVVGHAAANGLLDLAVVYPQGPEGQLARNAVAQAAQAAGARLVAEASYPLSVQGITDATPAIAQRLRASAANAVVLTDGPTGGLSFVAETLRGLGVRPAAARFVGLQRWDTSAQAMAQPGLAGGWFAAPDQALSAQFESRYEQRFGQPPHPLSGLAYDGIAAIGALVAEARAEGRSDAFAPARLAQPSGFAGVMGIFRFLPNGRNERALAVYEVVDGVAQQISPAPRSFAASGS</sequence>
<reference evidence="5 6" key="1">
    <citation type="submission" date="2019-10" db="EMBL/GenBank/DDBJ databases">
        <title>Cognatihalovulum marinum gen. nov. sp. nov., a new member of the family Rhodobacteraceae isolated from deep seawater of the Northwest Indian Ocean.</title>
        <authorList>
            <person name="Ruan C."/>
            <person name="Wang J."/>
            <person name="Zheng X."/>
            <person name="Song L."/>
            <person name="Zhu Y."/>
            <person name="Huang Y."/>
            <person name="Lu Z."/>
            <person name="Du W."/>
            <person name="Huang L."/>
            <person name="Dai X."/>
        </authorList>
    </citation>
    <scope>NUCLEOTIDE SEQUENCE [LARGE SCALE GENOMIC DNA]</scope>
    <source>
        <strain evidence="5 6">2CG4</strain>
    </source>
</reference>
<dbReference type="InterPro" id="IPR028082">
    <property type="entry name" value="Peripla_BP_I"/>
</dbReference>
<gene>
    <name evidence="5" type="ORF">GE300_07995</name>
</gene>
<dbReference type="Pfam" id="PF13458">
    <property type="entry name" value="Peripla_BP_6"/>
    <property type="match status" value="1"/>
</dbReference>
<keyword evidence="2" id="KW-0732">Signal</keyword>
<dbReference type="PANTHER" id="PTHR30483:SF6">
    <property type="entry name" value="PERIPLASMIC BINDING PROTEIN OF ABC TRANSPORTER FOR NATURAL AMINO ACIDS"/>
    <property type="match status" value="1"/>
</dbReference>
<dbReference type="EMBL" id="WIND01000004">
    <property type="protein sequence ID" value="MSU89556.1"/>
    <property type="molecule type" value="Genomic_DNA"/>
</dbReference>
<dbReference type="Gene3D" id="3.40.50.2300">
    <property type="match status" value="2"/>
</dbReference>
<evidence type="ECO:0000256" key="3">
    <source>
        <dbReference type="ARBA" id="ARBA00022970"/>
    </source>
</evidence>
<dbReference type="GO" id="GO:0006865">
    <property type="term" value="P:amino acid transport"/>
    <property type="evidence" value="ECO:0007669"/>
    <property type="project" value="UniProtKB-KW"/>
</dbReference>
<organism evidence="5 6">
    <name type="scientific">Halovulum marinum</name>
    <dbReference type="NCBI Taxonomy" id="2662447"/>
    <lineage>
        <taxon>Bacteria</taxon>
        <taxon>Pseudomonadati</taxon>
        <taxon>Pseudomonadota</taxon>
        <taxon>Alphaproteobacteria</taxon>
        <taxon>Rhodobacterales</taxon>
        <taxon>Paracoccaceae</taxon>
        <taxon>Halovulum</taxon>
    </lineage>
</organism>
<dbReference type="Proteomes" id="UP000474957">
    <property type="component" value="Unassembled WGS sequence"/>
</dbReference>
<dbReference type="InterPro" id="IPR051010">
    <property type="entry name" value="BCAA_transport"/>
</dbReference>
<evidence type="ECO:0000256" key="1">
    <source>
        <dbReference type="ARBA" id="ARBA00010062"/>
    </source>
</evidence>
<dbReference type="InterPro" id="IPR028081">
    <property type="entry name" value="Leu-bd"/>
</dbReference>
<dbReference type="AlphaFoldDB" id="A0A6L5YZ36"/>
<comment type="caution">
    <text evidence="5">The sequence shown here is derived from an EMBL/GenBank/DDBJ whole genome shotgun (WGS) entry which is preliminary data.</text>
</comment>
<evidence type="ECO:0000259" key="4">
    <source>
        <dbReference type="Pfam" id="PF13458"/>
    </source>
</evidence>
<protein>
    <submittedName>
        <fullName evidence="5">ABC transporter substrate-binding protein</fullName>
    </submittedName>
</protein>
<proteinExistence type="inferred from homology"/>
<keyword evidence="6" id="KW-1185">Reference proteome</keyword>
<feature type="domain" description="Leucine-binding protein" evidence="4">
    <location>
        <begin position="72"/>
        <end position="405"/>
    </location>
</feature>
<keyword evidence="3" id="KW-0813">Transport</keyword>
<evidence type="ECO:0000313" key="5">
    <source>
        <dbReference type="EMBL" id="MSU89556.1"/>
    </source>
</evidence>
<dbReference type="CDD" id="cd06339">
    <property type="entry name" value="PBP1_YraM_LppC_lipoprotein-like"/>
    <property type="match status" value="1"/>
</dbReference>
<evidence type="ECO:0000313" key="6">
    <source>
        <dbReference type="Proteomes" id="UP000474957"/>
    </source>
</evidence>
<comment type="similarity">
    <text evidence="1">Belongs to the leucine-binding protein family.</text>
</comment>
<accession>A0A6L5YZ36</accession>
<dbReference type="PANTHER" id="PTHR30483">
    <property type="entry name" value="LEUCINE-SPECIFIC-BINDING PROTEIN"/>
    <property type="match status" value="1"/>
</dbReference>
<dbReference type="SUPFAM" id="SSF53822">
    <property type="entry name" value="Periplasmic binding protein-like I"/>
    <property type="match status" value="1"/>
</dbReference>
<name>A0A6L5YZ36_9RHOB</name>
<keyword evidence="3" id="KW-0029">Amino-acid transport</keyword>